<dbReference type="NCBIfam" id="TIGR00930">
    <property type="entry name" value="2a30"/>
    <property type="match status" value="1"/>
</dbReference>
<evidence type="ECO:0000256" key="13">
    <source>
        <dbReference type="ARBA" id="ARBA00023201"/>
    </source>
</evidence>
<dbReference type="InterPro" id="IPR004841">
    <property type="entry name" value="AA-permease/SLC12A_dom"/>
</dbReference>
<dbReference type="PRINTS" id="PR01207">
    <property type="entry name" value="NAKCLTRNSPRT"/>
</dbReference>
<evidence type="ECO:0000259" key="18">
    <source>
        <dbReference type="Pfam" id="PF03522"/>
    </source>
</evidence>
<keyword evidence="3" id="KW-0813">Transport</keyword>
<evidence type="ECO:0000256" key="7">
    <source>
        <dbReference type="ARBA" id="ARBA00022958"/>
    </source>
</evidence>
<feature type="transmembrane region" description="Helical" evidence="16">
    <location>
        <begin position="576"/>
        <end position="594"/>
    </location>
</feature>
<keyword evidence="13" id="KW-0739">Sodium transport</keyword>
<feature type="transmembrane region" description="Helical" evidence="16">
    <location>
        <begin position="264"/>
        <end position="285"/>
    </location>
</feature>
<dbReference type="GO" id="GO:0055064">
    <property type="term" value="P:chloride ion homeostasis"/>
    <property type="evidence" value="ECO:0007669"/>
    <property type="project" value="TreeGrafter"/>
</dbReference>
<organism evidence="19 20">
    <name type="scientific">Anopheles atroparvus</name>
    <name type="common">European mosquito</name>
    <dbReference type="NCBI Taxonomy" id="41427"/>
    <lineage>
        <taxon>Eukaryota</taxon>
        <taxon>Metazoa</taxon>
        <taxon>Ecdysozoa</taxon>
        <taxon>Arthropoda</taxon>
        <taxon>Hexapoda</taxon>
        <taxon>Insecta</taxon>
        <taxon>Pterygota</taxon>
        <taxon>Neoptera</taxon>
        <taxon>Endopterygota</taxon>
        <taxon>Diptera</taxon>
        <taxon>Nematocera</taxon>
        <taxon>Culicoidea</taxon>
        <taxon>Culicidae</taxon>
        <taxon>Anophelinae</taxon>
        <taxon>Anopheles</taxon>
    </lineage>
</organism>
<dbReference type="PANTHER" id="PTHR11827:SF103">
    <property type="entry name" value="SODIUM CHLORIDE COTRANSPORTER 69, ISOFORM E"/>
    <property type="match status" value="1"/>
</dbReference>
<evidence type="ECO:0000256" key="3">
    <source>
        <dbReference type="ARBA" id="ARBA00022448"/>
    </source>
</evidence>
<feature type="transmembrane region" description="Helical" evidence="16">
    <location>
        <begin position="394"/>
        <end position="416"/>
    </location>
</feature>
<keyword evidence="6" id="KW-0769">Symport</keyword>
<keyword evidence="8 16" id="KW-1133">Transmembrane helix</keyword>
<dbReference type="Pfam" id="PF03522">
    <property type="entry name" value="SLC12"/>
    <property type="match status" value="1"/>
</dbReference>
<feature type="transmembrane region" description="Helical" evidence="16">
    <location>
        <begin position="497"/>
        <end position="517"/>
    </location>
</feature>
<feature type="domain" description="Amino acid permease/ SLC12A" evidence="17">
    <location>
        <begin position="190"/>
        <end position="687"/>
    </location>
</feature>
<keyword evidence="11 16" id="KW-0472">Membrane</keyword>
<dbReference type="FunFam" id="1.20.1740.10:FF:000022">
    <property type="entry name" value="Bumetanide-sensitive na-k-cl cotransport protein"/>
    <property type="match status" value="1"/>
</dbReference>
<keyword evidence="4" id="KW-0633">Potassium transport</keyword>
<feature type="compositionally biased region" description="Acidic residues" evidence="15">
    <location>
        <begin position="104"/>
        <end position="116"/>
    </location>
</feature>
<keyword evidence="9" id="KW-0915">Sodium</keyword>
<evidence type="ECO:0000256" key="8">
    <source>
        <dbReference type="ARBA" id="ARBA00022989"/>
    </source>
</evidence>
<sequence length="1138" mass="126141">MTDPKGANDVEMSALPRNQSANRFQVNLVNHDADGPAANGTPNGNGSATEPAAEDDVFPEEMVKRRTSRLQSLRSSFRADRDRDRDPEQPRQRKPSTRFNVEGGESDSNDDEEDNLIDENRYARSFRHFTREALPRMDNYRNILSFQGNQRPTLDELHDASITNKETMRRGTVHEPAEMDGAFKFGWIKGVLMRCLLNIWGVMLFLRLSWVVGQAGIVQGVVLILMTTVVTTITALSMSAISTNGVIKGGGTYYMISRSLGPEFGGSIGLIFSLANAVACAMYVVGFCESMIDLLATFDLSIVDGAVNDVRIIGCITIVILLCIVVVGMEWEAKAQIILLIILLVAIVDFFVGSFWGPKSELDVARGFVGYNVTVLVENLQPDYRMAKGTQHDFFSVFSIFFPAATGILAGANISGDLKDPSSSIPKGTILAIVLTTFSYVIMAIIAGATVLRDASGNIADLVNGTWDFSDCLLQECHYGLHNSFQVMELVSLFGPLIYAGCFAATLSSALASLVSAPKVFQALCKDKLYPKISWFGKGFGKNNEPVRGYILTFIISVAVILVGDLNMIAPLISNFFLAAYCLVNFSTFHASLAKPVGWRPTFKYYNMWLSLLGAVFCIAVMFLISWPTALLTFAAVLSLYLIVAYRKPDVNWGSTTQAQTYKNALMSVQQLNNVEEHVKNYRPQILVLGGHPSSRPLLVNFAYLLTKKLSLLVCGHVTKTHVSQKYRNHLQKKAAEWFRRHKVKGFYSLIDDNDFETGARAIMQASGIGKLRPNVILMGYKADWDRCDAAELEQYFNVVHKALDMYLSVAILRVSKGFDYSQVLGEDTVKFISEYPRTLVANDSTNDLLGHNKVSSLHGSCDSLSRNVSQEQTDVNVKNAKNLKASSTSDLSKTVSVAPDPIDINAKLITENSQRSLKRGDPSLLYRGPGGVELPKEVLDELTQFTSKKKTGIIDVYWLYDDGGLTLLLPYIISTRRNWSSCKLRVFALANRKTELEFEQRNMASLLAKFRIDYSDLQLLPDITKKPNQAMTDFFKGLIKDFTGRDETVDGSTAGASCISKAELLAVQDKTNRHLNLRENLLQHSSKSDLVVMTLPMPRKGVVSAPLYMAWLEALSRDLPPFLFVRGNQTSVLTFYS</sequence>
<feature type="transmembrane region" description="Helical" evidence="16">
    <location>
        <begin position="337"/>
        <end position="356"/>
    </location>
</feature>
<dbReference type="GO" id="GO:0055075">
    <property type="term" value="P:potassium ion homeostasis"/>
    <property type="evidence" value="ECO:0007669"/>
    <property type="project" value="TreeGrafter"/>
</dbReference>
<evidence type="ECO:0000256" key="14">
    <source>
        <dbReference type="ARBA" id="ARBA00023214"/>
    </source>
</evidence>
<dbReference type="Gene3D" id="1.20.1740.10">
    <property type="entry name" value="Amino acid/polyamine transporter I"/>
    <property type="match status" value="1"/>
</dbReference>
<dbReference type="EnsemblMetazoa" id="ENSAATROPT000775">
    <property type="protein sequence ID" value="ENSAATROPP000739"/>
    <property type="gene ID" value="ENSAATROPG000627"/>
</dbReference>
<evidence type="ECO:0000313" key="19">
    <source>
        <dbReference type="EnsemblMetazoa" id="ENSAATROPP000739"/>
    </source>
</evidence>
<evidence type="ECO:0000256" key="12">
    <source>
        <dbReference type="ARBA" id="ARBA00023180"/>
    </source>
</evidence>
<keyword evidence="5 16" id="KW-0812">Transmembrane</keyword>
<dbReference type="Pfam" id="PF00324">
    <property type="entry name" value="AA_permease"/>
    <property type="match status" value="1"/>
</dbReference>
<dbReference type="InterPro" id="IPR004842">
    <property type="entry name" value="SLC12A_fam"/>
</dbReference>
<feature type="transmembrane region" description="Helical" evidence="16">
    <location>
        <begin position="216"/>
        <end position="243"/>
    </location>
</feature>
<evidence type="ECO:0000259" key="17">
    <source>
        <dbReference type="Pfam" id="PF00324"/>
    </source>
</evidence>
<dbReference type="AlphaFoldDB" id="A0AAG5CQD8"/>
<feature type="transmembrane region" description="Helical" evidence="16">
    <location>
        <begin position="428"/>
        <end position="452"/>
    </location>
</feature>
<evidence type="ECO:0000256" key="16">
    <source>
        <dbReference type="SAM" id="Phobius"/>
    </source>
</evidence>
<feature type="region of interest" description="Disordered" evidence="15">
    <location>
        <begin position="1"/>
        <end position="116"/>
    </location>
</feature>
<feature type="domain" description="SLC12A transporter C-terminal" evidence="18">
    <location>
        <begin position="696"/>
        <end position="1138"/>
    </location>
</feature>
<dbReference type="PANTHER" id="PTHR11827">
    <property type="entry name" value="SOLUTE CARRIER FAMILY 12, CATION COTRANSPORTERS"/>
    <property type="match status" value="1"/>
</dbReference>
<keyword evidence="12" id="KW-0325">Glycoprotein</keyword>
<feature type="compositionally biased region" description="Low complexity" evidence="15">
    <location>
        <begin position="35"/>
        <end position="49"/>
    </location>
</feature>
<evidence type="ECO:0000256" key="5">
    <source>
        <dbReference type="ARBA" id="ARBA00022692"/>
    </source>
</evidence>
<dbReference type="GO" id="GO:0006884">
    <property type="term" value="P:cell volume homeostasis"/>
    <property type="evidence" value="ECO:0007669"/>
    <property type="project" value="TreeGrafter"/>
</dbReference>
<evidence type="ECO:0000256" key="2">
    <source>
        <dbReference type="ARBA" id="ARBA00010593"/>
    </source>
</evidence>
<evidence type="ECO:0000313" key="20">
    <source>
        <dbReference type="Proteomes" id="UP000075880"/>
    </source>
</evidence>
<dbReference type="InterPro" id="IPR002443">
    <property type="entry name" value="SLC12A1/SLC12A2"/>
</dbReference>
<feature type="transmembrane region" description="Helical" evidence="16">
    <location>
        <begin position="550"/>
        <end position="570"/>
    </location>
</feature>
<keyword evidence="10" id="KW-0406">Ion transport</keyword>
<feature type="transmembrane region" description="Helical" evidence="16">
    <location>
        <begin position="310"/>
        <end position="330"/>
    </location>
</feature>
<dbReference type="InterPro" id="IPR018491">
    <property type="entry name" value="SLC12_C"/>
</dbReference>
<evidence type="ECO:0000256" key="6">
    <source>
        <dbReference type="ARBA" id="ARBA00022847"/>
    </source>
</evidence>
<name>A0AAG5CQD8_ANOAO</name>
<evidence type="ECO:0000256" key="1">
    <source>
        <dbReference type="ARBA" id="ARBA00004141"/>
    </source>
</evidence>
<accession>A0AAG5CQD8</accession>
<keyword evidence="20" id="KW-1185">Reference proteome</keyword>
<dbReference type="GO" id="GO:0008511">
    <property type="term" value="F:sodium:potassium:chloride symporter activity"/>
    <property type="evidence" value="ECO:0007669"/>
    <property type="project" value="TreeGrafter"/>
</dbReference>
<protein>
    <submittedName>
        <fullName evidence="19">Uncharacterized protein</fullName>
    </submittedName>
</protein>
<dbReference type="GO" id="GO:0016020">
    <property type="term" value="C:membrane"/>
    <property type="evidence" value="ECO:0007669"/>
    <property type="project" value="UniProtKB-SubCell"/>
</dbReference>
<evidence type="ECO:0000256" key="4">
    <source>
        <dbReference type="ARBA" id="ARBA00022538"/>
    </source>
</evidence>
<feature type="compositionally biased region" description="Basic and acidic residues" evidence="15">
    <location>
        <begin position="77"/>
        <end position="91"/>
    </location>
</feature>
<comment type="similarity">
    <text evidence="2">Belongs to the SLC12A transporter family.</text>
</comment>
<feature type="compositionally biased region" description="Polar residues" evidence="15">
    <location>
        <begin position="16"/>
        <end position="28"/>
    </location>
</feature>
<keyword evidence="7" id="KW-0630">Potassium</keyword>
<evidence type="ECO:0000256" key="15">
    <source>
        <dbReference type="SAM" id="MobiDB-lite"/>
    </source>
</evidence>
<evidence type="ECO:0000256" key="9">
    <source>
        <dbReference type="ARBA" id="ARBA00023053"/>
    </source>
</evidence>
<proteinExistence type="inferred from homology"/>
<feature type="transmembrane region" description="Helical" evidence="16">
    <location>
        <begin position="606"/>
        <end position="624"/>
    </location>
</feature>
<dbReference type="Proteomes" id="UP000075880">
    <property type="component" value="Unassembled WGS sequence"/>
</dbReference>
<evidence type="ECO:0000256" key="11">
    <source>
        <dbReference type="ARBA" id="ARBA00023136"/>
    </source>
</evidence>
<evidence type="ECO:0000256" key="10">
    <source>
        <dbReference type="ARBA" id="ARBA00023065"/>
    </source>
</evidence>
<comment type="subcellular location">
    <subcellularLocation>
        <location evidence="1">Membrane</location>
        <topology evidence="1">Multi-pass membrane protein</topology>
    </subcellularLocation>
</comment>
<dbReference type="GO" id="GO:0055078">
    <property type="term" value="P:sodium ion homeostasis"/>
    <property type="evidence" value="ECO:0007669"/>
    <property type="project" value="TreeGrafter"/>
</dbReference>
<feature type="transmembrane region" description="Helical" evidence="16">
    <location>
        <begin position="191"/>
        <end position="210"/>
    </location>
</feature>
<keyword evidence="14" id="KW-0868">Chloride</keyword>
<reference evidence="19" key="1">
    <citation type="submission" date="2024-04" db="UniProtKB">
        <authorList>
            <consortium name="EnsemblMetazoa"/>
        </authorList>
    </citation>
    <scope>IDENTIFICATION</scope>
    <source>
        <strain evidence="19">EBRO</strain>
    </source>
</reference>
<dbReference type="GO" id="GO:1990573">
    <property type="term" value="P:potassium ion import across plasma membrane"/>
    <property type="evidence" value="ECO:0007669"/>
    <property type="project" value="TreeGrafter"/>
</dbReference>